<reference evidence="11" key="1">
    <citation type="submission" date="2020-09" db="EMBL/GenBank/DDBJ databases">
        <title>Leviviricetes taxonomy.</title>
        <authorList>
            <person name="Stockdale S.R."/>
            <person name="Callanan J."/>
            <person name="Adriaenssens E.M."/>
            <person name="Kuhn J.H."/>
            <person name="Rumnieks J."/>
            <person name="Shkoporov A."/>
            <person name="Draper L.A."/>
            <person name="Ross P."/>
            <person name="Hill C."/>
        </authorList>
    </citation>
    <scope>NUCLEOTIDE SEQUENCE</scope>
</reference>
<dbReference type="Proteomes" id="UP000676394">
    <property type="component" value="Segment"/>
</dbReference>
<protein>
    <recommendedName>
        <fullName evidence="1">RNA-directed RNA polymerase</fullName>
        <ecNumber evidence="1">2.7.7.48</ecNumber>
    </recommendedName>
    <alternativeName>
        <fullName evidence="7">RNA replicase beta chain</fullName>
    </alternativeName>
</protein>
<dbReference type="GO" id="GO:0000166">
    <property type="term" value="F:nucleotide binding"/>
    <property type="evidence" value="ECO:0007669"/>
    <property type="project" value="UniProtKB-KW"/>
</dbReference>
<evidence type="ECO:0000256" key="4">
    <source>
        <dbReference type="ARBA" id="ARBA00022695"/>
    </source>
</evidence>
<sequence>MSKRQNELFQSLEIIESQIRCHPHHWRGRVVSEEDQESISDALLLLVTVWVECFSPEVLVSALPAWVPRWVNSLLSIDVDALILCLKGADETILSCFHTGGIGLSLHSYDGFKHHLSHNWDFAGAIIAPAKQDIHSFLSDGKKVPFVRLHQGFSFLLRLSLRDVKELDAEMLTKYRDNQSRLLPFNDPCIDEHAVIAGWFKESDPLNGDYLPMHGSGAVAESGVHSIAEKYRCGGPDQLLRYCLNQEEIDCPFPFANGVAGRTARVELVPKSATAKRSITMEPAVLMYYQQGVRRFLDNFLGKHRYLKSRISIHDQTTSQRLCLHASADGALSTIDLSMASDSVTYTHFKRLFADTPIVRLCRGCRSSIVVYPNGEQQDLVSYAGMGNATTFPIECIVFASICESVIKAAGRNPSTSKYHVHGDDIIIETKYVDALMIRLSELGFLPNTDKSFYSSTEHGTYRESCGVEALDGREVTPIRIPRNFSGMSLEGLLNHPERISGLINLSNTCFNTLLLTRLLILHKLFQLPVIYQPKFGDGNGTLLSLSTSPNYNLQSIWFPDTCTTIVSHGVVSQKCESPAKDDAIRLFETLRLMGRRTHFIVDPVSVSRPRPSILDNTWS</sequence>
<keyword evidence="9" id="KW-0479">Metal-binding</keyword>
<evidence type="ECO:0000256" key="2">
    <source>
        <dbReference type="ARBA" id="ARBA00022484"/>
    </source>
</evidence>
<dbReference type="EMBL" id="BK014059">
    <property type="protein sequence ID" value="DAD52288.1"/>
    <property type="molecule type" value="Genomic_RNA"/>
</dbReference>
<evidence type="ECO:0000256" key="1">
    <source>
        <dbReference type="ARBA" id="ARBA00012494"/>
    </source>
</evidence>
<evidence type="ECO:0000256" key="5">
    <source>
        <dbReference type="ARBA" id="ARBA00022741"/>
    </source>
</evidence>
<dbReference type="GeneID" id="80399409"/>
<name>A0A8S5L3M2_9VIRU</name>
<keyword evidence="5" id="KW-0547">Nucleotide-binding</keyword>
<evidence type="ECO:0000256" key="9">
    <source>
        <dbReference type="PIRSR" id="PIRSR605093-1"/>
    </source>
</evidence>
<dbReference type="GO" id="GO:0039694">
    <property type="term" value="P:viral RNA genome replication"/>
    <property type="evidence" value="ECO:0007669"/>
    <property type="project" value="InterPro"/>
</dbReference>
<feature type="domain" description="RdRp catalytic" evidence="10">
    <location>
        <begin position="321"/>
        <end position="456"/>
    </location>
</feature>
<dbReference type="PROSITE" id="PS50522">
    <property type="entry name" value="RDRP_PHAGE"/>
    <property type="match status" value="1"/>
</dbReference>
<evidence type="ECO:0000256" key="3">
    <source>
        <dbReference type="ARBA" id="ARBA00022679"/>
    </source>
</evidence>
<organism evidence="11 12">
    <name type="scientific">ssRNA phage SRR6960799_7</name>
    <dbReference type="NCBI Taxonomy" id="2786603"/>
    <lineage>
        <taxon>Viruses</taxon>
        <taxon>Riboviria</taxon>
        <taxon>Orthornavirae</taxon>
        <taxon>Lenarviricota</taxon>
        <taxon>Leviviricetes</taxon>
        <taxon>Timlovirales</taxon>
        <taxon>Blumeviridae</taxon>
        <taxon>Kemiovirus</taxon>
        <taxon>Kemiovirus caenivicinum</taxon>
    </lineage>
</organism>
<evidence type="ECO:0000313" key="12">
    <source>
        <dbReference type="Proteomes" id="UP000676394"/>
    </source>
</evidence>
<feature type="binding site" evidence="9">
    <location>
        <position position="425"/>
    </location>
    <ligand>
        <name>Mg(2+)</name>
        <dbReference type="ChEBI" id="CHEBI:18420"/>
        <label>2</label>
    </ligand>
</feature>
<dbReference type="EC" id="2.7.7.48" evidence="1"/>
<comment type="cofactor">
    <cofactor evidence="9">
        <name>Mg(2+)</name>
        <dbReference type="ChEBI" id="CHEBI:18420"/>
    </cofactor>
    <text evidence="9">Binds 2 Mg(2+) per subunit.</text>
</comment>
<keyword evidence="2 11" id="KW-0696">RNA-directed RNA polymerase</keyword>
<dbReference type="GO" id="GO:0003968">
    <property type="term" value="F:RNA-directed RNA polymerase activity"/>
    <property type="evidence" value="ECO:0007669"/>
    <property type="project" value="UniProtKB-KW"/>
</dbReference>
<evidence type="ECO:0000313" key="11">
    <source>
        <dbReference type="EMBL" id="DAD52288.1"/>
    </source>
</evidence>
<keyword evidence="3" id="KW-0808">Transferase</keyword>
<feature type="binding site" evidence="9">
    <location>
        <position position="336"/>
    </location>
    <ligand>
        <name>Mg(2+)</name>
        <dbReference type="ChEBI" id="CHEBI:18420"/>
        <label>2</label>
    </ligand>
</feature>
<evidence type="ECO:0000256" key="6">
    <source>
        <dbReference type="ARBA" id="ARBA00022953"/>
    </source>
</evidence>
<feature type="binding site" evidence="9">
    <location>
        <position position="424"/>
    </location>
    <ligand>
        <name>Mg(2+)</name>
        <dbReference type="ChEBI" id="CHEBI:18420"/>
        <label>2</label>
    </ligand>
</feature>
<dbReference type="Pfam" id="PF03431">
    <property type="entry name" value="RNA_replicase_B"/>
    <property type="match status" value="1"/>
</dbReference>
<gene>
    <name evidence="11" type="primary">SRR6960799_7_3</name>
</gene>
<dbReference type="GO" id="GO:0046872">
    <property type="term" value="F:metal ion binding"/>
    <property type="evidence" value="ECO:0007669"/>
    <property type="project" value="UniProtKB-KW"/>
</dbReference>
<evidence type="ECO:0000256" key="8">
    <source>
        <dbReference type="ARBA" id="ARBA00048744"/>
    </source>
</evidence>
<keyword evidence="6" id="KW-0693">Viral RNA replication</keyword>
<dbReference type="InterPro" id="IPR005093">
    <property type="entry name" value="RNArep_beta"/>
</dbReference>
<keyword evidence="12" id="KW-1185">Reference proteome</keyword>
<keyword evidence="4" id="KW-0548">Nucleotidyltransferase</keyword>
<dbReference type="RefSeq" id="YP_010770175.1">
    <property type="nucleotide sequence ID" value="NC_074186.1"/>
</dbReference>
<evidence type="ECO:0000259" key="10">
    <source>
        <dbReference type="PROSITE" id="PS50522"/>
    </source>
</evidence>
<keyword evidence="9" id="KW-0460">Magnesium</keyword>
<comment type="catalytic activity">
    <reaction evidence="8">
        <text>RNA(n) + a ribonucleoside 5'-triphosphate = RNA(n+1) + diphosphate</text>
        <dbReference type="Rhea" id="RHEA:21248"/>
        <dbReference type="Rhea" id="RHEA-COMP:14527"/>
        <dbReference type="Rhea" id="RHEA-COMP:17342"/>
        <dbReference type="ChEBI" id="CHEBI:33019"/>
        <dbReference type="ChEBI" id="CHEBI:61557"/>
        <dbReference type="ChEBI" id="CHEBI:140395"/>
        <dbReference type="EC" id="2.7.7.48"/>
    </reaction>
</comment>
<evidence type="ECO:0000256" key="7">
    <source>
        <dbReference type="ARBA" id="ARBA00030248"/>
    </source>
</evidence>
<dbReference type="KEGG" id="vg:80399409"/>
<dbReference type="InterPro" id="IPR007096">
    <property type="entry name" value="RNA-dir_Rpol_cat_phage"/>
</dbReference>
<accession>A0A8S5L3M2</accession>
<proteinExistence type="predicted"/>